<evidence type="ECO:0000313" key="2">
    <source>
        <dbReference type="Proteomes" id="UP000821853"/>
    </source>
</evidence>
<name>A0A9J6G8R2_HAELO</name>
<accession>A0A9J6G8R2</accession>
<keyword evidence="2" id="KW-1185">Reference proteome</keyword>
<dbReference type="VEuPathDB" id="VectorBase:HLOH_052056"/>
<proteinExistence type="predicted"/>
<comment type="caution">
    <text evidence="1">The sequence shown here is derived from an EMBL/GenBank/DDBJ whole genome shotgun (WGS) entry which is preliminary data.</text>
</comment>
<dbReference type="EMBL" id="JABSTR010000005">
    <property type="protein sequence ID" value="KAH9370828.1"/>
    <property type="molecule type" value="Genomic_DNA"/>
</dbReference>
<dbReference type="AlphaFoldDB" id="A0A9J6G8R2"/>
<sequence length="67" mass="7457">MPGSRLCGGTNGSLQKARMCVLRTSFKVDPLLNLHIQTTYHRSSRIELQGMLPRKSPGFNVSSEKKP</sequence>
<gene>
    <name evidence="1" type="ORF">HPB48_007899</name>
</gene>
<protein>
    <submittedName>
        <fullName evidence="1">Uncharacterized protein</fullName>
    </submittedName>
</protein>
<evidence type="ECO:0000313" key="1">
    <source>
        <dbReference type="EMBL" id="KAH9370828.1"/>
    </source>
</evidence>
<organism evidence="1 2">
    <name type="scientific">Haemaphysalis longicornis</name>
    <name type="common">Bush tick</name>
    <dbReference type="NCBI Taxonomy" id="44386"/>
    <lineage>
        <taxon>Eukaryota</taxon>
        <taxon>Metazoa</taxon>
        <taxon>Ecdysozoa</taxon>
        <taxon>Arthropoda</taxon>
        <taxon>Chelicerata</taxon>
        <taxon>Arachnida</taxon>
        <taxon>Acari</taxon>
        <taxon>Parasitiformes</taxon>
        <taxon>Ixodida</taxon>
        <taxon>Ixodoidea</taxon>
        <taxon>Ixodidae</taxon>
        <taxon>Haemaphysalinae</taxon>
        <taxon>Haemaphysalis</taxon>
    </lineage>
</organism>
<dbReference type="Proteomes" id="UP000821853">
    <property type="component" value="Chromosome 3"/>
</dbReference>
<reference evidence="1 2" key="1">
    <citation type="journal article" date="2020" name="Cell">
        <title>Large-Scale Comparative Analyses of Tick Genomes Elucidate Their Genetic Diversity and Vector Capacities.</title>
        <authorList>
            <consortium name="Tick Genome and Microbiome Consortium (TIGMIC)"/>
            <person name="Jia N."/>
            <person name="Wang J."/>
            <person name="Shi W."/>
            <person name="Du L."/>
            <person name="Sun Y."/>
            <person name="Zhan W."/>
            <person name="Jiang J.F."/>
            <person name="Wang Q."/>
            <person name="Zhang B."/>
            <person name="Ji P."/>
            <person name="Bell-Sakyi L."/>
            <person name="Cui X.M."/>
            <person name="Yuan T.T."/>
            <person name="Jiang B.G."/>
            <person name="Yang W.F."/>
            <person name="Lam T.T."/>
            <person name="Chang Q.C."/>
            <person name="Ding S.J."/>
            <person name="Wang X.J."/>
            <person name="Zhu J.G."/>
            <person name="Ruan X.D."/>
            <person name="Zhao L."/>
            <person name="Wei J.T."/>
            <person name="Ye R.Z."/>
            <person name="Que T.C."/>
            <person name="Du C.H."/>
            <person name="Zhou Y.H."/>
            <person name="Cheng J.X."/>
            <person name="Dai P.F."/>
            <person name="Guo W.B."/>
            <person name="Han X.H."/>
            <person name="Huang E.J."/>
            <person name="Li L.F."/>
            <person name="Wei W."/>
            <person name="Gao Y.C."/>
            <person name="Liu J.Z."/>
            <person name="Shao H.Z."/>
            <person name="Wang X."/>
            <person name="Wang C.C."/>
            <person name="Yang T.C."/>
            <person name="Huo Q.B."/>
            <person name="Li W."/>
            <person name="Chen H.Y."/>
            <person name="Chen S.E."/>
            <person name="Zhou L.G."/>
            <person name="Ni X.B."/>
            <person name="Tian J.H."/>
            <person name="Sheng Y."/>
            <person name="Liu T."/>
            <person name="Pan Y.S."/>
            <person name="Xia L.Y."/>
            <person name="Li J."/>
            <person name="Zhao F."/>
            <person name="Cao W.C."/>
        </authorList>
    </citation>
    <scope>NUCLEOTIDE SEQUENCE [LARGE SCALE GENOMIC DNA]</scope>
    <source>
        <strain evidence="1">HaeL-2018</strain>
    </source>
</reference>